<evidence type="ECO:0000256" key="9">
    <source>
        <dbReference type="ARBA" id="ARBA00022984"/>
    </source>
</evidence>
<dbReference type="STRING" id="1461582.BN1048_00305"/>
<evidence type="ECO:0000256" key="4">
    <source>
        <dbReference type="ARBA" id="ARBA00021581"/>
    </source>
</evidence>
<accession>A0A078LYY2</accession>
<dbReference type="EC" id="3.6.1.27" evidence="3 17"/>
<dbReference type="HAMAP" id="MF_01006">
    <property type="entry name" value="Undec_diphosphatase"/>
    <property type="match status" value="1"/>
</dbReference>
<evidence type="ECO:0000256" key="12">
    <source>
        <dbReference type="ARBA" id="ARBA00023251"/>
    </source>
</evidence>
<evidence type="ECO:0000256" key="8">
    <source>
        <dbReference type="ARBA" id="ARBA00022960"/>
    </source>
</evidence>
<comment type="miscellaneous">
    <text evidence="17">Bacitracin is thought to be involved in the inhibition of peptidoglycan synthesis by sequestering undecaprenyl diphosphate, thereby reducing the pool of lipid carrier available.</text>
</comment>
<keyword evidence="13 17" id="KW-0961">Cell wall biogenesis/degradation</keyword>
<evidence type="ECO:0000313" key="19">
    <source>
        <dbReference type="Proteomes" id="UP000044136"/>
    </source>
</evidence>
<keyword evidence="11 17" id="KW-0472">Membrane</keyword>
<evidence type="ECO:0000256" key="13">
    <source>
        <dbReference type="ARBA" id="ARBA00023316"/>
    </source>
</evidence>
<keyword evidence="5 17" id="KW-1003">Cell membrane</keyword>
<dbReference type="HOGENOM" id="CLU_060296_1_2_9"/>
<evidence type="ECO:0000256" key="17">
    <source>
        <dbReference type="HAMAP-Rule" id="MF_01006"/>
    </source>
</evidence>
<evidence type="ECO:0000256" key="15">
    <source>
        <dbReference type="ARBA" id="ARBA00032932"/>
    </source>
</evidence>
<proteinExistence type="inferred from homology"/>
<evidence type="ECO:0000256" key="2">
    <source>
        <dbReference type="ARBA" id="ARBA00010621"/>
    </source>
</evidence>
<dbReference type="Proteomes" id="UP000044136">
    <property type="component" value="Unassembled WGS sequence"/>
</dbReference>
<dbReference type="Pfam" id="PF02673">
    <property type="entry name" value="BacA"/>
    <property type="match status" value="1"/>
</dbReference>
<evidence type="ECO:0000256" key="1">
    <source>
        <dbReference type="ARBA" id="ARBA00004651"/>
    </source>
</evidence>
<keyword evidence="7 17" id="KW-0378">Hydrolase</keyword>
<dbReference type="PANTHER" id="PTHR30622:SF2">
    <property type="entry name" value="UNDECAPRENYL-DIPHOSPHATASE"/>
    <property type="match status" value="1"/>
</dbReference>
<organism evidence="18 19">
    <name type="scientific">Jeotgalicoccus saudimassiliensis</name>
    <dbReference type="NCBI Taxonomy" id="1461582"/>
    <lineage>
        <taxon>Bacteria</taxon>
        <taxon>Bacillati</taxon>
        <taxon>Bacillota</taxon>
        <taxon>Bacilli</taxon>
        <taxon>Bacillales</taxon>
        <taxon>Staphylococcaceae</taxon>
        <taxon>Jeotgalicoccus</taxon>
    </lineage>
</organism>
<feature type="transmembrane region" description="Helical" evidence="17">
    <location>
        <begin position="192"/>
        <end position="210"/>
    </location>
</feature>
<comment type="subcellular location">
    <subcellularLocation>
        <location evidence="1 17">Cell membrane</location>
        <topology evidence="1 17">Multi-pass membrane protein</topology>
    </subcellularLocation>
</comment>
<name>A0A078LYY2_9STAP</name>
<dbReference type="GO" id="GO:0005886">
    <property type="term" value="C:plasma membrane"/>
    <property type="evidence" value="ECO:0007669"/>
    <property type="project" value="UniProtKB-SubCell"/>
</dbReference>
<evidence type="ECO:0000256" key="3">
    <source>
        <dbReference type="ARBA" id="ARBA00012374"/>
    </source>
</evidence>
<dbReference type="GO" id="GO:0050380">
    <property type="term" value="F:undecaprenyl-diphosphatase activity"/>
    <property type="evidence" value="ECO:0007669"/>
    <property type="project" value="UniProtKB-UniRule"/>
</dbReference>
<dbReference type="GO" id="GO:0009252">
    <property type="term" value="P:peptidoglycan biosynthetic process"/>
    <property type="evidence" value="ECO:0007669"/>
    <property type="project" value="UniProtKB-KW"/>
</dbReference>
<evidence type="ECO:0000256" key="10">
    <source>
        <dbReference type="ARBA" id="ARBA00022989"/>
    </source>
</evidence>
<feature type="transmembrane region" description="Helical" evidence="17">
    <location>
        <begin position="252"/>
        <end position="272"/>
    </location>
</feature>
<dbReference type="GO" id="GO:0008360">
    <property type="term" value="P:regulation of cell shape"/>
    <property type="evidence" value="ECO:0007669"/>
    <property type="project" value="UniProtKB-KW"/>
</dbReference>
<dbReference type="InterPro" id="IPR003824">
    <property type="entry name" value="UppP"/>
</dbReference>
<feature type="transmembrane region" description="Helical" evidence="17">
    <location>
        <begin position="222"/>
        <end position="240"/>
    </location>
</feature>
<dbReference type="GO" id="GO:0046677">
    <property type="term" value="P:response to antibiotic"/>
    <property type="evidence" value="ECO:0007669"/>
    <property type="project" value="UniProtKB-UniRule"/>
</dbReference>
<keyword evidence="19" id="KW-1185">Reference proteome</keyword>
<feature type="transmembrane region" description="Helical" evidence="17">
    <location>
        <begin position="92"/>
        <end position="111"/>
    </location>
</feature>
<evidence type="ECO:0000256" key="7">
    <source>
        <dbReference type="ARBA" id="ARBA00022801"/>
    </source>
</evidence>
<evidence type="ECO:0000256" key="11">
    <source>
        <dbReference type="ARBA" id="ARBA00023136"/>
    </source>
</evidence>
<dbReference type="PANTHER" id="PTHR30622">
    <property type="entry name" value="UNDECAPRENYL-DIPHOSPHATASE"/>
    <property type="match status" value="1"/>
</dbReference>
<keyword evidence="10 17" id="KW-1133">Transmembrane helix</keyword>
<dbReference type="GO" id="GO:0071555">
    <property type="term" value="P:cell wall organization"/>
    <property type="evidence" value="ECO:0007669"/>
    <property type="project" value="UniProtKB-KW"/>
</dbReference>
<dbReference type="RefSeq" id="WP_035807672.1">
    <property type="nucleotide sequence ID" value="NZ_CCSE01000001.1"/>
</dbReference>
<evidence type="ECO:0000313" key="18">
    <source>
        <dbReference type="EMBL" id="CDZ99180.1"/>
    </source>
</evidence>
<gene>
    <name evidence="17 18" type="primary">uppP</name>
    <name evidence="18" type="ORF">BN1048_00305</name>
</gene>
<evidence type="ECO:0000256" key="16">
    <source>
        <dbReference type="ARBA" id="ARBA00047594"/>
    </source>
</evidence>
<dbReference type="OrthoDB" id="9808289at2"/>
<reference evidence="18 19" key="1">
    <citation type="submission" date="2014-07" db="EMBL/GenBank/DDBJ databases">
        <authorList>
            <person name="Urmite Genomes Urmite Genomes"/>
        </authorList>
    </citation>
    <scope>NUCLEOTIDE SEQUENCE [LARGE SCALE GENOMIC DNA]</scope>
    <source>
        <strain evidence="18 19">13MG44_air</strain>
    </source>
</reference>
<dbReference type="eggNOG" id="COG1968">
    <property type="taxonomic scope" value="Bacteria"/>
</dbReference>
<comment type="catalytic activity">
    <reaction evidence="16 17">
        <text>di-trans,octa-cis-undecaprenyl diphosphate + H2O = di-trans,octa-cis-undecaprenyl phosphate + phosphate + H(+)</text>
        <dbReference type="Rhea" id="RHEA:28094"/>
        <dbReference type="ChEBI" id="CHEBI:15377"/>
        <dbReference type="ChEBI" id="CHEBI:15378"/>
        <dbReference type="ChEBI" id="CHEBI:43474"/>
        <dbReference type="ChEBI" id="CHEBI:58405"/>
        <dbReference type="ChEBI" id="CHEBI:60392"/>
        <dbReference type="EC" id="3.6.1.27"/>
    </reaction>
</comment>
<protein>
    <recommendedName>
        <fullName evidence="4 17">Undecaprenyl-diphosphatase</fullName>
        <ecNumber evidence="3 17">3.6.1.27</ecNumber>
    </recommendedName>
    <alternativeName>
        <fullName evidence="15 17">Bacitracin resistance protein</fullName>
    </alternativeName>
    <alternativeName>
        <fullName evidence="14 17">Undecaprenyl pyrophosphate phosphatase</fullName>
    </alternativeName>
</protein>
<keyword evidence="6 17" id="KW-0812">Transmembrane</keyword>
<dbReference type="AlphaFoldDB" id="A0A078LYY2"/>
<keyword evidence="12 17" id="KW-0046">Antibiotic resistance</keyword>
<comment type="function">
    <text evidence="17">Catalyzes the dephosphorylation of undecaprenyl diphosphate (UPP). Confers resistance to bacitracin.</text>
</comment>
<dbReference type="EMBL" id="CCSE01000001">
    <property type="protein sequence ID" value="CDZ99180.1"/>
    <property type="molecule type" value="Genomic_DNA"/>
</dbReference>
<sequence length="274" mass="29841">MDIITIIKYVFLGLLQGITEPIPVSSSGHLVIARELFGIEASGLSFEIFLNTASLLAILTVYRKDIISIIKNLWRFVFNGARDNDAVTDFKYIICLIIATIPVGVAGLLLKDVIGDNISVGFVGLMLLVTGVALLFIKNKRGVKQDGDLTVKDSIIVGIAQCMALTPGISRSGASIVGAIAVGLSQKNALRFAFLLYIPVSLGTAMLSVGDIVNDPNMNTLWLAYLLAFIVSVIATYFAVKWLQNVMERGNLIIFVYYCFALGTFSILYQFIWA</sequence>
<evidence type="ECO:0000256" key="5">
    <source>
        <dbReference type="ARBA" id="ARBA00022475"/>
    </source>
</evidence>
<evidence type="ECO:0000256" key="6">
    <source>
        <dbReference type="ARBA" id="ARBA00022692"/>
    </source>
</evidence>
<evidence type="ECO:0000256" key="14">
    <source>
        <dbReference type="ARBA" id="ARBA00032707"/>
    </source>
</evidence>
<comment type="similarity">
    <text evidence="2 17">Belongs to the UppP family.</text>
</comment>
<keyword evidence="9 17" id="KW-0573">Peptidoglycan synthesis</keyword>
<keyword evidence="8 17" id="KW-0133">Cell shape</keyword>
<feature type="transmembrane region" description="Helical" evidence="17">
    <location>
        <begin position="117"/>
        <end position="137"/>
    </location>
</feature>